<gene>
    <name evidence="2" type="ORF">BECKTC1821F_GA0114240_101051</name>
</gene>
<organism evidence="2">
    <name type="scientific">Candidatus Kentrum sp. TC</name>
    <dbReference type="NCBI Taxonomy" id="2126339"/>
    <lineage>
        <taxon>Bacteria</taxon>
        <taxon>Pseudomonadati</taxon>
        <taxon>Pseudomonadota</taxon>
        <taxon>Gammaproteobacteria</taxon>
        <taxon>Candidatus Kentrum</taxon>
    </lineage>
</organism>
<feature type="region of interest" description="Disordered" evidence="1">
    <location>
        <begin position="38"/>
        <end position="66"/>
    </location>
</feature>
<accession>A0A450ZRW7</accession>
<proteinExistence type="predicted"/>
<sequence>MSGNPGRCFLDTNIWLYAFIQIARINDASARSHYAPARRLGGKERTPTDIENIGPSESMLGFASPP</sequence>
<evidence type="ECO:0000256" key="1">
    <source>
        <dbReference type="SAM" id="MobiDB-lite"/>
    </source>
</evidence>
<dbReference type="AlphaFoldDB" id="A0A450ZRW7"/>
<name>A0A450ZRW7_9GAMM</name>
<protein>
    <recommendedName>
        <fullName evidence="3">PIN domain-containing protein</fullName>
    </recommendedName>
</protein>
<reference evidence="2" key="1">
    <citation type="submission" date="2019-02" db="EMBL/GenBank/DDBJ databases">
        <authorList>
            <person name="Gruber-Vodicka R. H."/>
            <person name="Seah K. B. B."/>
        </authorList>
    </citation>
    <scope>NUCLEOTIDE SEQUENCE</scope>
    <source>
        <strain evidence="2">BECK_BZ126</strain>
    </source>
</reference>
<evidence type="ECO:0000313" key="2">
    <source>
        <dbReference type="EMBL" id="VFK56510.1"/>
    </source>
</evidence>
<evidence type="ECO:0008006" key="3">
    <source>
        <dbReference type="Google" id="ProtNLM"/>
    </source>
</evidence>
<dbReference type="EMBL" id="CAADFW010000010">
    <property type="protein sequence ID" value="VFK56510.1"/>
    <property type="molecule type" value="Genomic_DNA"/>
</dbReference>